<evidence type="ECO:0000313" key="2">
    <source>
        <dbReference type="Proteomes" id="UP000244700"/>
    </source>
</evidence>
<organism evidence="1 2">
    <name type="scientific">Helicobacter pylori</name>
    <name type="common">Campylobacter pylori</name>
    <dbReference type="NCBI Taxonomy" id="210"/>
    <lineage>
        <taxon>Bacteria</taxon>
        <taxon>Pseudomonadati</taxon>
        <taxon>Campylobacterota</taxon>
        <taxon>Epsilonproteobacteria</taxon>
        <taxon>Campylobacterales</taxon>
        <taxon>Helicobacteraceae</taxon>
        <taxon>Helicobacter</taxon>
    </lineage>
</organism>
<sequence>HYEVRFLNQPINPMSFTKWNMKNFEEVFNKERSIRWQSLITIINRLMQKQDQRLSSLKAQK</sequence>
<gene>
    <name evidence="1" type="ORF">C2R72_05085</name>
</gene>
<dbReference type="AlphaFoldDB" id="A0A2T6VGD6"/>
<proteinExistence type="predicted"/>
<comment type="caution">
    <text evidence="1">The sequence shown here is derived from an EMBL/GenBank/DDBJ whole genome shotgun (WGS) entry which is preliminary data.</text>
</comment>
<dbReference type="Proteomes" id="UP000244700">
    <property type="component" value="Unassembled WGS sequence"/>
</dbReference>
<reference evidence="1 2" key="1">
    <citation type="submission" date="2018-01" db="EMBL/GenBank/DDBJ databases">
        <title>Helicobacter pylori genome-wide association study shows promise for predicting gastric cancer risk.</title>
        <authorList>
            <person name="Berthenet E."/>
            <person name="Yahara K."/>
            <person name="Thorell K."/>
            <person name="Pascoe B."/>
            <person name="Meric G."/>
            <person name="Mikhail J.M."/>
            <person name="Engstrand L."/>
            <person name="Enroth H."/>
            <person name="Burette A."/>
            <person name="Megraud F."/>
            <person name="Atherton J."/>
            <person name="Smith S."/>
            <person name="Wilkinson T.S."/>
            <person name="Hitchings M.D."/>
            <person name="Falush D."/>
            <person name="Sheppard S.K."/>
        </authorList>
    </citation>
    <scope>NUCLEOTIDE SEQUENCE [LARGE SCALE GENOMIC DNA]</scope>
    <source>
        <strain evidence="1 2">GIL237</strain>
    </source>
</reference>
<accession>A0A2T6VGD6</accession>
<evidence type="ECO:0000313" key="1">
    <source>
        <dbReference type="EMBL" id="PUD76968.1"/>
    </source>
</evidence>
<protein>
    <submittedName>
        <fullName evidence="1">Peptidase</fullName>
    </submittedName>
</protein>
<dbReference type="EMBL" id="QBQT01000303">
    <property type="protein sequence ID" value="PUD76968.1"/>
    <property type="molecule type" value="Genomic_DNA"/>
</dbReference>
<feature type="non-terminal residue" evidence="1">
    <location>
        <position position="1"/>
    </location>
</feature>
<name>A0A2T6VGD6_HELPX</name>